<organism evidence="2">
    <name type="scientific">marine sediment metagenome</name>
    <dbReference type="NCBI Taxonomy" id="412755"/>
    <lineage>
        <taxon>unclassified sequences</taxon>
        <taxon>metagenomes</taxon>
        <taxon>ecological metagenomes</taxon>
    </lineage>
</organism>
<comment type="caution">
    <text evidence="2">The sequence shown here is derived from an EMBL/GenBank/DDBJ whole genome shotgun (WGS) entry which is preliminary data.</text>
</comment>
<protein>
    <recommendedName>
        <fullName evidence="1">DUF6745 domain-containing protein</fullName>
    </recommendedName>
</protein>
<dbReference type="InterPro" id="IPR046633">
    <property type="entry name" value="DUF6745"/>
</dbReference>
<dbReference type="Pfam" id="PF20530">
    <property type="entry name" value="DUF6745"/>
    <property type="match status" value="1"/>
</dbReference>
<evidence type="ECO:0000259" key="1">
    <source>
        <dbReference type="Pfam" id="PF20530"/>
    </source>
</evidence>
<sequence>QNSPFADDASLRLKLMEKIPKIKAKWILKERNAEIRKLIIEKVGWMKIFSDLDAQLVNQWDSYELYRIQPRDQLIRESFQLLKMKCPSAGSDYVLCVPPNLSTAKEAIKWVNRGITSEEFFQQT</sequence>
<gene>
    <name evidence="2" type="ORF">S03H2_63010</name>
</gene>
<dbReference type="AlphaFoldDB" id="X1KHC5"/>
<dbReference type="EMBL" id="BARU01040791">
    <property type="protein sequence ID" value="GAH81458.1"/>
    <property type="molecule type" value="Genomic_DNA"/>
</dbReference>
<feature type="non-terminal residue" evidence="2">
    <location>
        <position position="1"/>
    </location>
</feature>
<reference evidence="2" key="1">
    <citation type="journal article" date="2014" name="Front. Microbiol.">
        <title>High frequency of phylogenetically diverse reductive dehalogenase-homologous genes in deep subseafloor sedimentary metagenomes.</title>
        <authorList>
            <person name="Kawai M."/>
            <person name="Futagami T."/>
            <person name="Toyoda A."/>
            <person name="Takaki Y."/>
            <person name="Nishi S."/>
            <person name="Hori S."/>
            <person name="Arai W."/>
            <person name="Tsubouchi T."/>
            <person name="Morono Y."/>
            <person name="Uchiyama I."/>
            <person name="Ito T."/>
            <person name="Fujiyama A."/>
            <person name="Inagaki F."/>
            <person name="Takami H."/>
        </authorList>
    </citation>
    <scope>NUCLEOTIDE SEQUENCE</scope>
    <source>
        <strain evidence="2">Expedition CK06-06</strain>
    </source>
</reference>
<evidence type="ECO:0000313" key="2">
    <source>
        <dbReference type="EMBL" id="GAH81458.1"/>
    </source>
</evidence>
<proteinExistence type="predicted"/>
<name>X1KHC5_9ZZZZ</name>
<accession>X1KHC5</accession>
<feature type="domain" description="DUF6745" evidence="1">
    <location>
        <begin position="15"/>
        <end position="120"/>
    </location>
</feature>